<comment type="similarity">
    <text evidence="1">Belongs to the transposase 11 family.</text>
</comment>
<evidence type="ECO:0000256" key="2">
    <source>
        <dbReference type="ARBA" id="ARBA00022578"/>
    </source>
</evidence>
<name>A0A1M6KY84_9BRAD</name>
<dbReference type="InterPro" id="IPR047952">
    <property type="entry name" value="Transpos_IS4"/>
</dbReference>
<evidence type="ECO:0000313" key="8">
    <source>
        <dbReference type="EMBL" id="SHJ99860.1"/>
    </source>
</evidence>
<dbReference type="RefSeq" id="WP_079544713.1">
    <property type="nucleotide sequence ID" value="NZ_LT670844.1"/>
</dbReference>
<evidence type="ECO:0000259" key="5">
    <source>
        <dbReference type="Pfam" id="PF01609"/>
    </source>
</evidence>
<dbReference type="GO" id="GO:0003677">
    <property type="term" value="F:DNA binding"/>
    <property type="evidence" value="ECO:0007669"/>
    <property type="project" value="UniProtKB-KW"/>
</dbReference>
<evidence type="ECO:0000256" key="1">
    <source>
        <dbReference type="ARBA" id="ARBA00010075"/>
    </source>
</evidence>
<accession>A0A1M6KY84</accession>
<dbReference type="Pfam" id="PF14294">
    <property type="entry name" value="DUF4372"/>
    <property type="match status" value="1"/>
</dbReference>
<keyword evidence="2" id="KW-0815">Transposition</keyword>
<proteinExistence type="inferred from homology"/>
<evidence type="ECO:0000259" key="6">
    <source>
        <dbReference type="Pfam" id="PF14294"/>
    </source>
</evidence>
<dbReference type="Proteomes" id="UP000189935">
    <property type="component" value="Chromosome I"/>
</dbReference>
<dbReference type="GO" id="GO:0006313">
    <property type="term" value="P:DNA transposition"/>
    <property type="evidence" value="ECO:0007669"/>
    <property type="project" value="InterPro"/>
</dbReference>
<keyword evidence="4" id="KW-0233">DNA recombination</keyword>
<keyword evidence="3" id="KW-0238">DNA-binding</keyword>
<evidence type="ECO:0000313" key="9">
    <source>
        <dbReference type="EMBL" id="SHK32453.1"/>
    </source>
</evidence>
<sequence length="384" mass="43769">MRHQNSVFHSLTKHVPWSKFEQIVEKYGADRLVRKLTTKRQFIALLYGQLSGSTSLREVVTGMASHETRLYHVGAAPVKRSTMSDANSTRPWQVFSELFAQMLPQAHRGLRRATADAVRLIDSTSVRLSSLSEGWATFSADVFGAKAHIVYDPNADRPVYFAVTPANVNDITAAKAMPIEPGATYVYDLGYYDYGWWARLDDAGCRFVTRLKKNTPFSVVKENRVPKNSNILRDRVGHLPARLANSRKNPLQVPVREITVIIDTGKLLRIVTNDLDAPAEEIAELYKQRWQIELFFRWVKQTLRIRHFIGVSENAVRIQIAIALIAFLILRMAQLAQKAVHSPLEFARLVRTNLMHRRPINHLLEPLQPIPINPDQLKLGLYFQ</sequence>
<gene>
    <name evidence="7" type="ORF">SAMN05444159_1117</name>
    <name evidence="8" type="ORF">SAMN05444159_2135</name>
    <name evidence="9" type="ORF">SAMN05444159_2997</name>
</gene>
<evidence type="ECO:0000256" key="3">
    <source>
        <dbReference type="ARBA" id="ARBA00023125"/>
    </source>
</evidence>
<dbReference type="SUPFAM" id="SSF53098">
    <property type="entry name" value="Ribonuclease H-like"/>
    <property type="match status" value="1"/>
</dbReference>
<evidence type="ECO:0000313" key="7">
    <source>
        <dbReference type="EMBL" id="SHJ63961.1"/>
    </source>
</evidence>
<dbReference type="GO" id="GO:0004803">
    <property type="term" value="F:transposase activity"/>
    <property type="evidence" value="ECO:0007669"/>
    <property type="project" value="InterPro"/>
</dbReference>
<dbReference type="EMBL" id="LT670844">
    <property type="protein sequence ID" value="SHK32453.1"/>
    <property type="molecule type" value="Genomic_DNA"/>
</dbReference>
<reference evidence="7 10" key="1">
    <citation type="submission" date="2016-11" db="EMBL/GenBank/DDBJ databases">
        <authorList>
            <person name="Jaros S."/>
            <person name="Januszkiewicz K."/>
            <person name="Wedrychowicz H."/>
        </authorList>
    </citation>
    <scope>NUCLEOTIDE SEQUENCE [LARGE SCALE GENOMIC DNA]</scope>
    <source>
        <strain evidence="7 10">GAS499</strain>
    </source>
</reference>
<dbReference type="InterPro" id="IPR025399">
    <property type="entry name" value="DUF4372"/>
</dbReference>
<dbReference type="NCBIfam" id="NF033592">
    <property type="entry name" value="transpos_IS4_1"/>
    <property type="match status" value="1"/>
</dbReference>
<dbReference type="AlphaFoldDB" id="A0A1M6KY84"/>
<dbReference type="InterPro" id="IPR002559">
    <property type="entry name" value="Transposase_11"/>
</dbReference>
<dbReference type="PANTHER" id="PTHR33258:SF1">
    <property type="entry name" value="TRANSPOSASE INSL FOR INSERTION SEQUENCE ELEMENT IS186A-RELATED"/>
    <property type="match status" value="1"/>
</dbReference>
<dbReference type="PANTHER" id="PTHR33258">
    <property type="entry name" value="TRANSPOSASE INSL FOR INSERTION SEQUENCE ELEMENT IS186A-RELATED"/>
    <property type="match status" value="1"/>
</dbReference>
<dbReference type="OrthoDB" id="7327264at2"/>
<dbReference type="InterPro" id="IPR012337">
    <property type="entry name" value="RNaseH-like_sf"/>
</dbReference>
<evidence type="ECO:0000313" key="10">
    <source>
        <dbReference type="Proteomes" id="UP000189935"/>
    </source>
</evidence>
<dbReference type="EMBL" id="LT670844">
    <property type="protein sequence ID" value="SHJ99860.1"/>
    <property type="molecule type" value="Genomic_DNA"/>
</dbReference>
<protein>
    <submittedName>
        <fullName evidence="8">IS4 transposase</fullName>
    </submittedName>
    <submittedName>
        <fullName evidence="7">Transposase, IS4 family</fullName>
    </submittedName>
</protein>
<organism evidence="7 10">
    <name type="scientific">Bradyrhizobium lablabi</name>
    <dbReference type="NCBI Taxonomy" id="722472"/>
    <lineage>
        <taxon>Bacteria</taxon>
        <taxon>Pseudomonadati</taxon>
        <taxon>Pseudomonadota</taxon>
        <taxon>Alphaproteobacteria</taxon>
        <taxon>Hyphomicrobiales</taxon>
        <taxon>Nitrobacteraceae</taxon>
        <taxon>Bradyrhizobium</taxon>
    </lineage>
</organism>
<dbReference type="EMBL" id="LT670844">
    <property type="protein sequence ID" value="SHJ63961.1"/>
    <property type="molecule type" value="Genomic_DNA"/>
</dbReference>
<dbReference type="Gene3D" id="3.90.350.10">
    <property type="entry name" value="Transposase Inhibitor Protein From Tn5, Chain A, domain 1"/>
    <property type="match status" value="1"/>
</dbReference>
<feature type="domain" description="DUF4372" evidence="6">
    <location>
        <begin position="3"/>
        <end position="75"/>
    </location>
</feature>
<feature type="domain" description="Transposase IS4-like" evidence="5">
    <location>
        <begin position="117"/>
        <end position="328"/>
    </location>
</feature>
<dbReference type="Pfam" id="PF01609">
    <property type="entry name" value="DDE_Tnp_1"/>
    <property type="match status" value="1"/>
</dbReference>
<evidence type="ECO:0000256" key="4">
    <source>
        <dbReference type="ARBA" id="ARBA00023172"/>
    </source>
</evidence>